<name>A0A0M8ZVA8_9HYME</name>
<dbReference type="InterPro" id="IPR037760">
    <property type="entry name" value="SMKR1"/>
</dbReference>
<accession>A0A0M8ZVA8</accession>
<dbReference type="STRING" id="166423.A0A0M8ZVA8"/>
<dbReference type="PANTHER" id="PTHR37932:SF1">
    <property type="entry name" value="SMALL LYSINE-RICH PROTEIN 1"/>
    <property type="match status" value="1"/>
</dbReference>
<feature type="region of interest" description="Disordered" evidence="1">
    <location>
        <begin position="1"/>
        <end position="49"/>
    </location>
</feature>
<reference evidence="2 3" key="1">
    <citation type="submission" date="2015-07" db="EMBL/GenBank/DDBJ databases">
        <title>The genome of Melipona quadrifasciata.</title>
        <authorList>
            <person name="Pan H."/>
            <person name="Kapheim K."/>
        </authorList>
    </citation>
    <scope>NUCLEOTIDE SEQUENCE [LARGE SCALE GENOMIC DNA]</scope>
    <source>
        <strain evidence="2">0111107301</strain>
        <tissue evidence="2">Whole body</tissue>
    </source>
</reference>
<dbReference type="PANTHER" id="PTHR37932">
    <property type="entry name" value="SMALL LYSINE-RICH PROTEIN 1"/>
    <property type="match status" value="1"/>
</dbReference>
<feature type="compositionally biased region" description="Low complexity" evidence="1">
    <location>
        <begin position="23"/>
        <end position="35"/>
    </location>
</feature>
<proteinExistence type="predicted"/>
<evidence type="ECO:0000313" key="2">
    <source>
        <dbReference type="EMBL" id="KOX71687.1"/>
    </source>
</evidence>
<feature type="compositionally biased region" description="Basic residues" evidence="1">
    <location>
        <begin position="36"/>
        <end position="46"/>
    </location>
</feature>
<evidence type="ECO:0000313" key="3">
    <source>
        <dbReference type="Proteomes" id="UP000053105"/>
    </source>
</evidence>
<dbReference type="AlphaFoldDB" id="A0A0M8ZVA8"/>
<feature type="compositionally biased region" description="Basic residues" evidence="1">
    <location>
        <begin position="1"/>
        <end position="22"/>
    </location>
</feature>
<sequence length="95" mass="10751">MRGKGKKKIAKNNGKNGKKTSKNGKNGKNNNGNKSKGSKRSRKSGGRAKFTMDIFNEEVMENAYYTCHNIMDVLKCRGFPWPEAQKKKKKKKGKK</sequence>
<dbReference type="Proteomes" id="UP000053105">
    <property type="component" value="Unassembled WGS sequence"/>
</dbReference>
<dbReference type="OrthoDB" id="5989977at2759"/>
<evidence type="ECO:0000256" key="1">
    <source>
        <dbReference type="SAM" id="MobiDB-lite"/>
    </source>
</evidence>
<dbReference type="EMBL" id="KQ435832">
    <property type="protein sequence ID" value="KOX71687.1"/>
    <property type="molecule type" value="Genomic_DNA"/>
</dbReference>
<protein>
    <recommendedName>
        <fullName evidence="4">Small lysine-rich protein 1</fullName>
    </recommendedName>
</protein>
<evidence type="ECO:0008006" key="4">
    <source>
        <dbReference type="Google" id="ProtNLM"/>
    </source>
</evidence>
<gene>
    <name evidence="2" type="ORF">WN51_03666</name>
</gene>
<keyword evidence="3" id="KW-1185">Reference proteome</keyword>
<organism evidence="2 3">
    <name type="scientific">Melipona quadrifasciata</name>
    <dbReference type="NCBI Taxonomy" id="166423"/>
    <lineage>
        <taxon>Eukaryota</taxon>
        <taxon>Metazoa</taxon>
        <taxon>Ecdysozoa</taxon>
        <taxon>Arthropoda</taxon>
        <taxon>Hexapoda</taxon>
        <taxon>Insecta</taxon>
        <taxon>Pterygota</taxon>
        <taxon>Neoptera</taxon>
        <taxon>Endopterygota</taxon>
        <taxon>Hymenoptera</taxon>
        <taxon>Apocrita</taxon>
        <taxon>Aculeata</taxon>
        <taxon>Apoidea</taxon>
        <taxon>Anthophila</taxon>
        <taxon>Apidae</taxon>
        <taxon>Melipona</taxon>
    </lineage>
</organism>